<dbReference type="RefSeq" id="WP_077754522.1">
    <property type="nucleotide sequence ID" value="NZ_CP014782.1"/>
</dbReference>
<evidence type="ECO:0000313" key="4">
    <source>
        <dbReference type="Proteomes" id="UP000189545"/>
    </source>
</evidence>
<feature type="region of interest" description="Disordered" evidence="1">
    <location>
        <begin position="1"/>
        <end position="48"/>
    </location>
</feature>
<dbReference type="EMBL" id="CP014782">
    <property type="protein sequence ID" value="AQS39659.1"/>
    <property type="molecule type" value="Genomic_DNA"/>
</dbReference>
<name>A0A1S6HVY7_9GAMM</name>
<evidence type="ECO:0000313" key="3">
    <source>
        <dbReference type="EMBL" id="AQS39659.1"/>
    </source>
</evidence>
<dbReference type="OrthoDB" id="7366224at2"/>
<gene>
    <name evidence="3" type="ORF">Sps_04574</name>
</gene>
<dbReference type="STRING" id="225848.Sps_04574"/>
<feature type="compositionally biased region" description="Basic and acidic residues" evidence="1">
    <location>
        <begin position="12"/>
        <end position="27"/>
    </location>
</feature>
<dbReference type="KEGG" id="spsw:Sps_04574"/>
<dbReference type="Proteomes" id="UP000189545">
    <property type="component" value="Chromosome"/>
</dbReference>
<keyword evidence="4" id="KW-1185">Reference proteome</keyword>
<feature type="domain" description="DUF5610" evidence="2">
    <location>
        <begin position="78"/>
        <end position="197"/>
    </location>
</feature>
<protein>
    <recommendedName>
        <fullName evidence="2">DUF5610 domain-containing protein</fullName>
    </recommendedName>
</protein>
<proteinExistence type="predicted"/>
<sequence length="211" mass="23207">MEIHTQGTEVSRVARDTSDSTENHGKNVSEVATNKSEEQSKSISEVTSNNSAYAASKQLMNMAIISAQQEVNLRSSDEPMILLYRAAIEAINEELAPTMGPNATQRIYDSGVDTSPEATAERIVSFATQFFSIHQGQNSNMDFDEQLDSFMEIIGGAIDQGFGEAREILDGLQVLEGDIAEGVDKTYSLVQEGLQEFRDSFYQTDDETEEA</sequence>
<evidence type="ECO:0000259" key="2">
    <source>
        <dbReference type="Pfam" id="PF18433"/>
    </source>
</evidence>
<accession>A0A1S6HVY7</accession>
<evidence type="ECO:0000256" key="1">
    <source>
        <dbReference type="SAM" id="MobiDB-lite"/>
    </source>
</evidence>
<organism evidence="3 4">
    <name type="scientific">Shewanella psychrophila</name>
    <dbReference type="NCBI Taxonomy" id="225848"/>
    <lineage>
        <taxon>Bacteria</taxon>
        <taxon>Pseudomonadati</taxon>
        <taxon>Pseudomonadota</taxon>
        <taxon>Gammaproteobacteria</taxon>
        <taxon>Alteromonadales</taxon>
        <taxon>Shewanellaceae</taxon>
        <taxon>Shewanella</taxon>
    </lineage>
</organism>
<dbReference type="InterPro" id="IPR041651">
    <property type="entry name" value="DUF5610"/>
</dbReference>
<dbReference type="AlphaFoldDB" id="A0A1S6HVY7"/>
<dbReference type="Gene3D" id="1.10.132.90">
    <property type="match status" value="1"/>
</dbReference>
<reference evidence="3 4" key="1">
    <citation type="submission" date="2016-03" db="EMBL/GenBank/DDBJ databases">
        <title>Complete genome sequence of Shewanella psychrophila WP2, a deep sea bacterium isolated from west Pacific sediment.</title>
        <authorList>
            <person name="Xu G."/>
            <person name="Jian H."/>
        </authorList>
    </citation>
    <scope>NUCLEOTIDE SEQUENCE [LARGE SCALE GENOMIC DNA]</scope>
    <source>
        <strain evidence="3 4">WP2</strain>
    </source>
</reference>
<dbReference type="Pfam" id="PF18433">
    <property type="entry name" value="DUF5610"/>
    <property type="match status" value="1"/>
</dbReference>